<dbReference type="InterPro" id="IPR006311">
    <property type="entry name" value="TAT_signal"/>
</dbReference>
<dbReference type="PROSITE" id="PS51318">
    <property type="entry name" value="TAT"/>
    <property type="match status" value="1"/>
</dbReference>
<dbReference type="CDD" id="cd01300">
    <property type="entry name" value="YtcJ_like"/>
    <property type="match status" value="1"/>
</dbReference>
<reference evidence="4" key="1">
    <citation type="journal article" date="2019" name="Int. J. Syst. Evol. Microbiol.">
        <title>The Global Catalogue of Microorganisms (GCM) 10K type strain sequencing project: providing services to taxonomists for standard genome sequencing and annotation.</title>
        <authorList>
            <consortium name="The Broad Institute Genomics Platform"/>
            <consortium name="The Broad Institute Genome Sequencing Center for Infectious Disease"/>
            <person name="Wu L."/>
            <person name="Ma J."/>
        </authorList>
    </citation>
    <scope>NUCLEOTIDE SEQUENCE [LARGE SCALE GENOMIC DNA]</scope>
    <source>
        <strain evidence="4">KCTC 23707</strain>
    </source>
</reference>
<keyword evidence="4" id="KW-1185">Reference proteome</keyword>
<protein>
    <submittedName>
        <fullName evidence="3">Amidohydrolase</fullName>
        <ecNumber evidence="3">3.5.-.-</ecNumber>
    </submittedName>
</protein>
<dbReference type="Gene3D" id="2.30.40.10">
    <property type="entry name" value="Urease, subunit C, domain 1"/>
    <property type="match status" value="1"/>
</dbReference>
<organism evidence="3 4">
    <name type="scientific">Methylopila henanensis</name>
    <dbReference type="NCBI Taxonomy" id="873516"/>
    <lineage>
        <taxon>Bacteria</taxon>
        <taxon>Pseudomonadati</taxon>
        <taxon>Pseudomonadota</taxon>
        <taxon>Alphaproteobacteria</taxon>
        <taxon>Hyphomicrobiales</taxon>
        <taxon>Methylopilaceae</taxon>
        <taxon>Methylopila</taxon>
    </lineage>
</organism>
<dbReference type="RefSeq" id="WP_378799573.1">
    <property type="nucleotide sequence ID" value="NZ_JBHUER010000008.1"/>
</dbReference>
<keyword evidence="3" id="KW-0378">Hydrolase</keyword>
<dbReference type="EC" id="3.5.-.-" evidence="3"/>
<feature type="domain" description="Amidohydrolase 3" evidence="2">
    <location>
        <begin position="88"/>
        <end position="572"/>
    </location>
</feature>
<dbReference type="PANTHER" id="PTHR22642:SF21">
    <property type="entry name" value="PERIPLASMIC PROTEIN"/>
    <property type="match status" value="1"/>
</dbReference>
<evidence type="ECO:0000256" key="1">
    <source>
        <dbReference type="SAM" id="SignalP"/>
    </source>
</evidence>
<evidence type="ECO:0000259" key="2">
    <source>
        <dbReference type="Pfam" id="PF07969"/>
    </source>
</evidence>
<evidence type="ECO:0000313" key="3">
    <source>
        <dbReference type="EMBL" id="MFD1703465.1"/>
    </source>
</evidence>
<sequence length="661" mass="72303">MSPTRREASLGAAAAALAAGLTSPSRAAPAGGTTMTDATTADLIIIKGLVTTLDRSAPEAETFAIKDGRFLAVGRENEVMAHRGPQTKVVDLNGRRVLPGLIDNHLHLIRGGLNFNMELRWDGVPSLKDAMDMLRAQVAITPPPQWVRVVGGFTENQFAEKRLPTIEELNQAAPETPVFILHLYDRALLNGAALRAVGYGKDTPNPPGGEITRDAGGNPTGLLIAKPNATLLYATLSKGPKLPFEYQVNSTRHFMRDLNRLGLTGAIDAGGGSQNYPDDYAVIQKLADEGQLTIRLAYNLFTQKPKQEKEDFVRWTQTSKYKQGDDYFRHNGAGEMLVFSAADFEDFRQPRPDMPAEMEGDLEGVVRVLAENRWPWRLHATYDETISRALDVFEKVDQDIPLKGLNWFFDHAETISERSIDRVAALGGGVAVQHRMAYQGEYFVERYGAGAAEETPPFARMLEKGVKVSAGTDATRVASYNPWVSLSWLVTGRTVGGLALYPSRARLDRETALRMWTENVTWFSNEEGRKGRIAPGMLADFIVPDRDYFACAPDEISSITSDLTVVGGRVVYAKADFEKLDETEFPPAMPDWSPVRAYGGYGAWKAEAKKDAALRLQSTACACANACGVHGHAHARAASGRLPVADLKTFWGALGCACWAV</sequence>
<dbReference type="SUPFAM" id="SSF51338">
    <property type="entry name" value="Composite domain of metallo-dependent hydrolases"/>
    <property type="match status" value="1"/>
</dbReference>
<feature type="chain" id="PRO_5045615460" evidence="1">
    <location>
        <begin position="28"/>
        <end position="661"/>
    </location>
</feature>
<accession>A0ABW4KBI0</accession>
<dbReference type="Gene3D" id="3.10.310.70">
    <property type="match status" value="1"/>
</dbReference>
<feature type="signal peptide" evidence="1">
    <location>
        <begin position="1"/>
        <end position="27"/>
    </location>
</feature>
<dbReference type="InterPro" id="IPR032466">
    <property type="entry name" value="Metal_Hydrolase"/>
</dbReference>
<comment type="caution">
    <text evidence="3">The sequence shown here is derived from an EMBL/GenBank/DDBJ whole genome shotgun (WGS) entry which is preliminary data.</text>
</comment>
<proteinExistence type="predicted"/>
<dbReference type="EMBL" id="JBHUER010000008">
    <property type="protein sequence ID" value="MFD1703465.1"/>
    <property type="molecule type" value="Genomic_DNA"/>
</dbReference>
<gene>
    <name evidence="3" type="ORF">ACFSCV_10665</name>
</gene>
<dbReference type="SUPFAM" id="SSF51556">
    <property type="entry name" value="Metallo-dependent hydrolases"/>
    <property type="match status" value="1"/>
</dbReference>
<dbReference type="InterPro" id="IPR011059">
    <property type="entry name" value="Metal-dep_hydrolase_composite"/>
</dbReference>
<dbReference type="InterPro" id="IPR013108">
    <property type="entry name" value="Amidohydro_3"/>
</dbReference>
<keyword evidence="1" id="KW-0732">Signal</keyword>
<dbReference type="Proteomes" id="UP001597308">
    <property type="component" value="Unassembled WGS sequence"/>
</dbReference>
<dbReference type="InterPro" id="IPR033932">
    <property type="entry name" value="YtcJ-like"/>
</dbReference>
<name>A0ABW4KBI0_9HYPH</name>
<dbReference type="Gene3D" id="3.20.20.140">
    <property type="entry name" value="Metal-dependent hydrolases"/>
    <property type="match status" value="1"/>
</dbReference>
<evidence type="ECO:0000313" key="4">
    <source>
        <dbReference type="Proteomes" id="UP001597308"/>
    </source>
</evidence>
<dbReference type="GO" id="GO:0016787">
    <property type="term" value="F:hydrolase activity"/>
    <property type="evidence" value="ECO:0007669"/>
    <property type="project" value="UniProtKB-KW"/>
</dbReference>
<dbReference type="Pfam" id="PF07969">
    <property type="entry name" value="Amidohydro_3"/>
    <property type="match status" value="1"/>
</dbReference>
<dbReference type="PANTHER" id="PTHR22642">
    <property type="entry name" value="IMIDAZOLONEPROPIONASE"/>
    <property type="match status" value="1"/>
</dbReference>